<name>A0A6A5ZP69_9PLEO</name>
<evidence type="ECO:0000313" key="1">
    <source>
        <dbReference type="EMBL" id="KAF2120804.1"/>
    </source>
</evidence>
<accession>A0A6A5ZP69</accession>
<sequence>MRNRWSRRNRHELLQDFELLQSDNTITEFETYRSSNKHSSIVLVPSRVQAASSLNPKPTRISGRYACSDTGWLPIAKFKLSSRFPTRLVTEEMHRQKACGRVSDRILALSRIYEHKLGKSFGSPRVWVTETEVASQCETRIPRAGKLQVCQELTDADGRLQLQASTSSTMFRLRWTGRRSSTTLILHHELSQSVND</sequence>
<gene>
    <name evidence="1" type="ORF">BDV96DRAFT_276065</name>
</gene>
<dbReference type="AlphaFoldDB" id="A0A6A5ZP69"/>
<dbReference type="EMBL" id="ML977313">
    <property type="protein sequence ID" value="KAF2120804.1"/>
    <property type="molecule type" value="Genomic_DNA"/>
</dbReference>
<protein>
    <submittedName>
        <fullName evidence="1">Uncharacterized protein</fullName>
    </submittedName>
</protein>
<proteinExistence type="predicted"/>
<dbReference type="Proteomes" id="UP000799770">
    <property type="component" value="Unassembled WGS sequence"/>
</dbReference>
<keyword evidence="2" id="KW-1185">Reference proteome</keyword>
<evidence type="ECO:0000313" key="2">
    <source>
        <dbReference type="Proteomes" id="UP000799770"/>
    </source>
</evidence>
<organism evidence="1 2">
    <name type="scientific">Lophiotrema nucula</name>
    <dbReference type="NCBI Taxonomy" id="690887"/>
    <lineage>
        <taxon>Eukaryota</taxon>
        <taxon>Fungi</taxon>
        <taxon>Dikarya</taxon>
        <taxon>Ascomycota</taxon>
        <taxon>Pezizomycotina</taxon>
        <taxon>Dothideomycetes</taxon>
        <taxon>Pleosporomycetidae</taxon>
        <taxon>Pleosporales</taxon>
        <taxon>Lophiotremataceae</taxon>
        <taxon>Lophiotrema</taxon>
    </lineage>
</organism>
<reference evidence="1" key="1">
    <citation type="journal article" date="2020" name="Stud. Mycol.">
        <title>101 Dothideomycetes genomes: a test case for predicting lifestyles and emergence of pathogens.</title>
        <authorList>
            <person name="Haridas S."/>
            <person name="Albert R."/>
            <person name="Binder M."/>
            <person name="Bloem J."/>
            <person name="Labutti K."/>
            <person name="Salamov A."/>
            <person name="Andreopoulos B."/>
            <person name="Baker S."/>
            <person name="Barry K."/>
            <person name="Bills G."/>
            <person name="Bluhm B."/>
            <person name="Cannon C."/>
            <person name="Castanera R."/>
            <person name="Culley D."/>
            <person name="Daum C."/>
            <person name="Ezra D."/>
            <person name="Gonzalez J."/>
            <person name="Henrissat B."/>
            <person name="Kuo A."/>
            <person name="Liang C."/>
            <person name="Lipzen A."/>
            <person name="Lutzoni F."/>
            <person name="Magnuson J."/>
            <person name="Mondo S."/>
            <person name="Nolan M."/>
            <person name="Ohm R."/>
            <person name="Pangilinan J."/>
            <person name="Park H.-J."/>
            <person name="Ramirez L."/>
            <person name="Alfaro M."/>
            <person name="Sun H."/>
            <person name="Tritt A."/>
            <person name="Yoshinaga Y."/>
            <person name="Zwiers L.-H."/>
            <person name="Turgeon B."/>
            <person name="Goodwin S."/>
            <person name="Spatafora J."/>
            <person name="Crous P."/>
            <person name="Grigoriev I."/>
        </authorList>
    </citation>
    <scope>NUCLEOTIDE SEQUENCE</scope>
    <source>
        <strain evidence="1">CBS 627.86</strain>
    </source>
</reference>